<feature type="compositionally biased region" description="Pro residues" evidence="1">
    <location>
        <begin position="62"/>
        <end position="73"/>
    </location>
</feature>
<dbReference type="AlphaFoldDB" id="A0A292PKB4"/>
<feature type="compositionally biased region" description="Basic and acidic residues" evidence="1">
    <location>
        <begin position="1"/>
        <end position="14"/>
    </location>
</feature>
<name>A0A292PKB4_9PEZI</name>
<feature type="region of interest" description="Disordered" evidence="1">
    <location>
        <begin position="191"/>
        <end position="582"/>
    </location>
</feature>
<feature type="compositionally biased region" description="Low complexity" evidence="1">
    <location>
        <begin position="306"/>
        <end position="328"/>
    </location>
</feature>
<feature type="compositionally biased region" description="Low complexity" evidence="1">
    <location>
        <begin position="336"/>
        <end position="350"/>
    </location>
</feature>
<evidence type="ECO:0000313" key="2">
    <source>
        <dbReference type="EMBL" id="CUS07554.1"/>
    </source>
</evidence>
<reference evidence="2" key="1">
    <citation type="submission" date="2015-10" db="EMBL/GenBank/DDBJ databases">
        <authorList>
            <person name="Regsiter A."/>
            <person name="william w."/>
        </authorList>
    </citation>
    <scope>NUCLEOTIDE SEQUENCE</scope>
    <source>
        <strain evidence="2">Montdore</strain>
    </source>
</reference>
<feature type="compositionally biased region" description="Polar residues" evidence="1">
    <location>
        <begin position="295"/>
        <end position="305"/>
    </location>
</feature>
<feature type="compositionally biased region" description="Polar residues" evidence="1">
    <location>
        <begin position="485"/>
        <end position="498"/>
    </location>
</feature>
<feature type="compositionally biased region" description="Polar residues" evidence="1">
    <location>
        <begin position="387"/>
        <end position="399"/>
    </location>
</feature>
<feature type="compositionally biased region" description="Pro residues" evidence="1">
    <location>
        <begin position="741"/>
        <end position="763"/>
    </location>
</feature>
<sequence length="789" mass="85432">MKLGKQEGKKDHKSPVPSALMGGASLVSTHETTYEGSVEDTGYRTDYNSERLGLPHTTGQKPRPPGVAPPRPRGNPFEEAEDKEKTEDKEDDLDEVVAGLTENMDSGISHRGRGAQGRGMVGGGRGRGEPSGVMNSGRNGLPPHAPIPTYSPIMRPVSQVPVYRRQGEVQGLPPWPLSPAFGGVIPARPQQVGRGVPAPGRGSIAQNPWIPSAPMPGPGRGGIGNTPPHNLPQRRPPPPRQPTQMALPVPTVASLGGNNSTYRQQKILQTLIQQQEEDNRKRDTMKDQGLELPASTHSDVSSQEGSLFNAPSSNSSSLSLPHTSTPTFQGSDRRPSTGTGSSNASSSVYSRKAREEVLRRQQEEEDILRRQRQEDQHRVQVVPLVQGSPTPQKLPSLPTSPTPGGAGATRTASPLGAEPKPGAARSEATFPELEIIRVPVETTTTPSRLPPNPLDRPGTATTVVSLPEFGGNRADPGAPPRRHSSTQSWSGPDRTNSLEIDRAAEHRKPVPKPQENLHTPPTSPSSEPNVSAGGADKKLQQYRYTGPVGPWFPTPPEPTDDAKNSPPPPPTELPGIAATKPNTHCISDDITHRPSIAHRHKFNQGHEVQGLSDDIQTGSLVGEKGVLPPEFFDRHRPACLSDDLAKVYLGLGEKGEQELQSQMGQEERLRAVEMERACLGDELSERHTDRSGLIPVIEEAGETSTHAQPRTAEVPLVVAETDPRRRSKLFNNPGRLERKVPPPPKPPKVPLAPPKIPQTPPPPEDVERPPPEHIEQPPPPRWELSWEYY</sequence>
<feature type="compositionally biased region" description="Polar residues" evidence="1">
    <location>
        <begin position="516"/>
        <end position="529"/>
    </location>
</feature>
<feature type="compositionally biased region" description="Basic and acidic residues" evidence="1">
    <location>
        <begin position="765"/>
        <end position="775"/>
    </location>
</feature>
<accession>A0A292PKB4</accession>
<proteinExistence type="predicted"/>
<protein>
    <submittedName>
        <fullName evidence="2">Uncharacterized protein</fullName>
    </submittedName>
</protein>
<dbReference type="EMBL" id="LN891198">
    <property type="protein sequence ID" value="CUS07554.1"/>
    <property type="molecule type" value="Genomic_DNA"/>
</dbReference>
<evidence type="ECO:0000313" key="3">
    <source>
        <dbReference type="Proteomes" id="UP001412239"/>
    </source>
</evidence>
<feature type="compositionally biased region" description="Polar residues" evidence="1">
    <location>
        <begin position="26"/>
        <end position="35"/>
    </location>
</feature>
<feature type="compositionally biased region" description="Gly residues" evidence="1">
    <location>
        <begin position="114"/>
        <end position="125"/>
    </location>
</feature>
<feature type="compositionally biased region" description="Low complexity" evidence="1">
    <location>
        <begin position="264"/>
        <end position="274"/>
    </location>
</feature>
<evidence type="ECO:0000256" key="1">
    <source>
        <dbReference type="SAM" id="MobiDB-lite"/>
    </source>
</evidence>
<feature type="compositionally biased region" description="Basic and acidic residues" evidence="1">
    <location>
        <begin position="499"/>
        <end position="508"/>
    </location>
</feature>
<organism evidence="2 3">
    <name type="scientific">Tuber aestivum</name>
    <name type="common">summer truffle</name>
    <dbReference type="NCBI Taxonomy" id="59557"/>
    <lineage>
        <taxon>Eukaryota</taxon>
        <taxon>Fungi</taxon>
        <taxon>Dikarya</taxon>
        <taxon>Ascomycota</taxon>
        <taxon>Pezizomycotina</taxon>
        <taxon>Pezizomycetes</taxon>
        <taxon>Pezizales</taxon>
        <taxon>Tuberaceae</taxon>
        <taxon>Tuber</taxon>
    </lineage>
</organism>
<keyword evidence="3" id="KW-1185">Reference proteome</keyword>
<feature type="compositionally biased region" description="Basic and acidic residues" evidence="1">
    <location>
        <begin position="277"/>
        <end position="289"/>
    </location>
</feature>
<feature type="compositionally biased region" description="Basic and acidic residues" evidence="1">
    <location>
        <begin position="352"/>
        <end position="378"/>
    </location>
</feature>
<dbReference type="Proteomes" id="UP001412239">
    <property type="component" value="Unassembled WGS sequence"/>
</dbReference>
<feature type="region of interest" description="Disordered" evidence="1">
    <location>
        <begin position="1"/>
        <end position="140"/>
    </location>
</feature>
<gene>
    <name evidence="2" type="ORF">GSTUAT00008383001</name>
</gene>
<feature type="region of interest" description="Disordered" evidence="1">
    <location>
        <begin position="700"/>
        <end position="789"/>
    </location>
</feature>